<dbReference type="PANTHER" id="PTHR30069:SF41">
    <property type="entry name" value="HEME_HEMOPEXIN UTILIZATION PROTEIN C"/>
    <property type="match status" value="1"/>
</dbReference>
<evidence type="ECO:0000259" key="13">
    <source>
        <dbReference type="Pfam" id="PF07715"/>
    </source>
</evidence>
<organism evidence="14 15">
    <name type="scientific">Ruegeria haliotis</name>
    <dbReference type="NCBI Taxonomy" id="2747601"/>
    <lineage>
        <taxon>Bacteria</taxon>
        <taxon>Pseudomonadati</taxon>
        <taxon>Pseudomonadota</taxon>
        <taxon>Alphaproteobacteria</taxon>
        <taxon>Rhodobacterales</taxon>
        <taxon>Roseobacteraceae</taxon>
        <taxon>Ruegeria</taxon>
    </lineage>
</organism>
<dbReference type="Proteomes" id="UP000630805">
    <property type="component" value="Unassembled WGS sequence"/>
</dbReference>
<evidence type="ECO:0000256" key="6">
    <source>
        <dbReference type="ARBA" id="ARBA00023077"/>
    </source>
</evidence>
<dbReference type="Pfam" id="PF07715">
    <property type="entry name" value="Plug"/>
    <property type="match status" value="1"/>
</dbReference>
<feature type="chain" id="PRO_5047505377" evidence="11">
    <location>
        <begin position="29"/>
        <end position="675"/>
    </location>
</feature>
<evidence type="ECO:0000313" key="15">
    <source>
        <dbReference type="Proteomes" id="UP000630805"/>
    </source>
</evidence>
<evidence type="ECO:0000256" key="2">
    <source>
        <dbReference type="ARBA" id="ARBA00009810"/>
    </source>
</evidence>
<feature type="signal peptide" evidence="11">
    <location>
        <begin position="1"/>
        <end position="28"/>
    </location>
</feature>
<evidence type="ECO:0000313" key="14">
    <source>
        <dbReference type="EMBL" id="NVO56736.1"/>
    </source>
</evidence>
<keyword evidence="6 10" id="KW-0798">TonB box</keyword>
<evidence type="ECO:0000256" key="9">
    <source>
        <dbReference type="PROSITE-ProRule" id="PRU01360"/>
    </source>
</evidence>
<dbReference type="InterPro" id="IPR036942">
    <property type="entry name" value="Beta-barrel_TonB_sf"/>
</dbReference>
<keyword evidence="14" id="KW-0675">Receptor</keyword>
<dbReference type="Pfam" id="PF00593">
    <property type="entry name" value="TonB_dep_Rec_b-barrel"/>
    <property type="match status" value="1"/>
</dbReference>
<dbReference type="PROSITE" id="PS52016">
    <property type="entry name" value="TONB_DEPENDENT_REC_3"/>
    <property type="match status" value="1"/>
</dbReference>
<evidence type="ECO:0000256" key="8">
    <source>
        <dbReference type="ARBA" id="ARBA00023237"/>
    </source>
</evidence>
<keyword evidence="11" id="KW-0732">Signal</keyword>
<name>A0ABX2PTN9_9RHOB</name>
<evidence type="ECO:0000256" key="10">
    <source>
        <dbReference type="RuleBase" id="RU003357"/>
    </source>
</evidence>
<dbReference type="Gene3D" id="2.170.130.10">
    <property type="entry name" value="TonB-dependent receptor, plug domain"/>
    <property type="match status" value="1"/>
</dbReference>
<keyword evidence="8 9" id="KW-0998">Cell outer membrane</keyword>
<evidence type="ECO:0000259" key="12">
    <source>
        <dbReference type="Pfam" id="PF00593"/>
    </source>
</evidence>
<evidence type="ECO:0000256" key="11">
    <source>
        <dbReference type="SAM" id="SignalP"/>
    </source>
</evidence>
<gene>
    <name evidence="14" type="ORF">HW561_13165</name>
</gene>
<protein>
    <submittedName>
        <fullName evidence="14">TonB-dependent receptor</fullName>
    </submittedName>
</protein>
<dbReference type="PANTHER" id="PTHR30069">
    <property type="entry name" value="TONB-DEPENDENT OUTER MEMBRANE RECEPTOR"/>
    <property type="match status" value="1"/>
</dbReference>
<accession>A0ABX2PTN9</accession>
<sequence length="675" mass="72997">MLDKHNTIRTALLCGSALSMLYGAAALAQDAEATSTASQENTDGEVFSLDPIIVRDRDPLGQDADRASSIYLSDAELENARLGNAKDLFDGIANVSVGGAIPLTQKIYVNGIDLINLTTQIDGALQNNRVFHHTSATVFDPGMLKFVRVDPGVAAADTGPNATAGAVIMKTIDAGDIIADGRNAAGTVRLSYGNNGDTFARSLVLAGRSNGFEALGYGRSTTGNPYEDGAGTLTQGTAADMQTGLLKFAYESDQGNRFELSGQRIKDSEERNEKPNFGNWAPPFEMDLVPYDTERSSYSFQYSNTQAEGMWDPQVVIGYSDADVTRTDTSYEGVSSTFSGKIQNTFNIGSGFMNGGSVVAGLDFYDKDSTFTDPTYSLKERVKNIGAFAQARFDPSERWSISTGARYDTQDFTGVDGTDLSDSGGSYNMSATYFVNDALSLRASYSNVFGGYQIEDNYKFWTTDYSGFESSRGENINLGVGWDAGNLHVSAELFRTSIDDARMMAYDRMTDMNLHSAADVRSQGFNLDASYAWYNGSMRVTYTNADLTINGADPGTYEAQAFGFGTPIGQRIALQAQHFVPQLNTLFGATVDMAFDNDATAVCDTCSGLDGYTVVNIFGEYTPPSFSNLTVRLSVNNLFDEDYSDRATYGADYTTELVPLKEPGRTVVVEAVARF</sequence>
<dbReference type="InterPro" id="IPR037066">
    <property type="entry name" value="Plug_dom_sf"/>
</dbReference>
<evidence type="ECO:0000256" key="7">
    <source>
        <dbReference type="ARBA" id="ARBA00023136"/>
    </source>
</evidence>
<feature type="domain" description="TonB-dependent receptor plug" evidence="13">
    <location>
        <begin position="71"/>
        <end position="166"/>
    </location>
</feature>
<dbReference type="InterPro" id="IPR000531">
    <property type="entry name" value="Beta-barrel_TonB"/>
</dbReference>
<keyword evidence="15" id="KW-1185">Reference proteome</keyword>
<dbReference type="SUPFAM" id="SSF56935">
    <property type="entry name" value="Porins"/>
    <property type="match status" value="1"/>
</dbReference>
<keyword evidence="3 9" id="KW-0813">Transport</keyword>
<keyword evidence="4 9" id="KW-1134">Transmembrane beta strand</keyword>
<proteinExistence type="inferred from homology"/>
<dbReference type="EMBL" id="JABXWT010000006">
    <property type="protein sequence ID" value="NVO56736.1"/>
    <property type="molecule type" value="Genomic_DNA"/>
</dbReference>
<evidence type="ECO:0000256" key="3">
    <source>
        <dbReference type="ARBA" id="ARBA00022448"/>
    </source>
</evidence>
<reference evidence="14 15" key="1">
    <citation type="submission" date="2020-06" db="EMBL/GenBank/DDBJ databases">
        <authorList>
            <person name="Cao W.R."/>
        </authorList>
    </citation>
    <scope>NUCLEOTIDE SEQUENCE [LARGE SCALE GENOMIC DNA]</scope>
    <source>
        <strain evidence="14 15">B1Z28</strain>
    </source>
</reference>
<dbReference type="Gene3D" id="2.40.170.20">
    <property type="entry name" value="TonB-dependent receptor, beta-barrel domain"/>
    <property type="match status" value="1"/>
</dbReference>
<dbReference type="RefSeq" id="WP_176865461.1">
    <property type="nucleotide sequence ID" value="NZ_JABXWT010000006.1"/>
</dbReference>
<keyword evidence="5 9" id="KW-0812">Transmembrane</keyword>
<feature type="domain" description="TonB-dependent receptor-like beta-barrel" evidence="12">
    <location>
        <begin position="250"/>
        <end position="638"/>
    </location>
</feature>
<comment type="subcellular location">
    <subcellularLocation>
        <location evidence="1 9">Cell outer membrane</location>
        <topology evidence="1 9">Multi-pass membrane protein</topology>
    </subcellularLocation>
</comment>
<evidence type="ECO:0000256" key="5">
    <source>
        <dbReference type="ARBA" id="ARBA00022692"/>
    </source>
</evidence>
<comment type="similarity">
    <text evidence="2 9 10">Belongs to the TonB-dependent receptor family.</text>
</comment>
<evidence type="ECO:0000256" key="1">
    <source>
        <dbReference type="ARBA" id="ARBA00004571"/>
    </source>
</evidence>
<dbReference type="InterPro" id="IPR039426">
    <property type="entry name" value="TonB-dep_rcpt-like"/>
</dbReference>
<evidence type="ECO:0000256" key="4">
    <source>
        <dbReference type="ARBA" id="ARBA00022452"/>
    </source>
</evidence>
<dbReference type="InterPro" id="IPR012910">
    <property type="entry name" value="Plug_dom"/>
</dbReference>
<comment type="caution">
    <text evidence="14">The sequence shown here is derived from an EMBL/GenBank/DDBJ whole genome shotgun (WGS) entry which is preliminary data.</text>
</comment>
<keyword evidence="7 9" id="KW-0472">Membrane</keyword>